<dbReference type="Pfam" id="PF13472">
    <property type="entry name" value="Lipase_GDSL_2"/>
    <property type="match status" value="1"/>
</dbReference>
<evidence type="ECO:0000313" key="2">
    <source>
        <dbReference type="EMBL" id="SUZ86648.1"/>
    </source>
</evidence>
<gene>
    <name evidence="2" type="ORF">METZ01_LOCUS39502</name>
</gene>
<dbReference type="InterPro" id="IPR051532">
    <property type="entry name" value="Ester_Hydrolysis_Enzymes"/>
</dbReference>
<accession>A0A381R6Z1</accession>
<proteinExistence type="predicted"/>
<dbReference type="AlphaFoldDB" id="A0A381R6Z1"/>
<dbReference type="GO" id="GO:0004622">
    <property type="term" value="F:phosphatidylcholine lysophospholipase activity"/>
    <property type="evidence" value="ECO:0007669"/>
    <property type="project" value="TreeGrafter"/>
</dbReference>
<sequence>MLSTEKQDFLYKEDNNKIGLPKPKEKRIIFFGNSITQGWNSFTNYFKENNYINRGISGQTTPQMLLRYNDDVINLKPYAVIILAGTNDLAGNTGPTTIEEIFDNIKSMTEISSTNNIKVFLCSILPVYDYLWSPGIFPSNDIIKLNIMIKKYCKSGIATYVDYHTSMKNERNGLKNEFTYWNEAHNEYDGVHPDKKGYLHMEKIIRKKLKEIL</sequence>
<name>A0A381R6Z1_9ZZZZ</name>
<dbReference type="InterPro" id="IPR036514">
    <property type="entry name" value="SGNH_hydro_sf"/>
</dbReference>
<dbReference type="InterPro" id="IPR013830">
    <property type="entry name" value="SGNH_hydro"/>
</dbReference>
<evidence type="ECO:0000259" key="1">
    <source>
        <dbReference type="Pfam" id="PF13472"/>
    </source>
</evidence>
<reference evidence="2" key="1">
    <citation type="submission" date="2018-05" db="EMBL/GenBank/DDBJ databases">
        <authorList>
            <person name="Lanie J.A."/>
            <person name="Ng W.-L."/>
            <person name="Kazmierczak K.M."/>
            <person name="Andrzejewski T.M."/>
            <person name="Davidsen T.M."/>
            <person name="Wayne K.J."/>
            <person name="Tettelin H."/>
            <person name="Glass J.I."/>
            <person name="Rusch D."/>
            <person name="Podicherti R."/>
            <person name="Tsui H.-C.T."/>
            <person name="Winkler M.E."/>
        </authorList>
    </citation>
    <scope>NUCLEOTIDE SEQUENCE</scope>
</reference>
<protein>
    <recommendedName>
        <fullName evidence="1">SGNH hydrolase-type esterase domain-containing protein</fullName>
    </recommendedName>
</protein>
<dbReference type="EMBL" id="UINC01001693">
    <property type="protein sequence ID" value="SUZ86648.1"/>
    <property type="molecule type" value="Genomic_DNA"/>
</dbReference>
<feature type="domain" description="SGNH hydrolase-type esterase" evidence="1">
    <location>
        <begin position="30"/>
        <end position="198"/>
    </location>
</feature>
<dbReference type="PANTHER" id="PTHR30383:SF5">
    <property type="entry name" value="SGNH HYDROLASE-TYPE ESTERASE DOMAIN-CONTAINING PROTEIN"/>
    <property type="match status" value="1"/>
</dbReference>
<dbReference type="SUPFAM" id="SSF52266">
    <property type="entry name" value="SGNH hydrolase"/>
    <property type="match status" value="1"/>
</dbReference>
<dbReference type="PANTHER" id="PTHR30383">
    <property type="entry name" value="THIOESTERASE 1/PROTEASE 1/LYSOPHOSPHOLIPASE L1"/>
    <property type="match status" value="1"/>
</dbReference>
<dbReference type="Gene3D" id="3.40.50.1110">
    <property type="entry name" value="SGNH hydrolase"/>
    <property type="match status" value="1"/>
</dbReference>
<organism evidence="2">
    <name type="scientific">marine metagenome</name>
    <dbReference type="NCBI Taxonomy" id="408172"/>
    <lineage>
        <taxon>unclassified sequences</taxon>
        <taxon>metagenomes</taxon>
        <taxon>ecological metagenomes</taxon>
    </lineage>
</organism>